<evidence type="ECO:0000256" key="4">
    <source>
        <dbReference type="SAM" id="MobiDB-lite"/>
    </source>
</evidence>
<feature type="compositionally biased region" description="Basic and acidic residues" evidence="4">
    <location>
        <begin position="722"/>
        <end position="741"/>
    </location>
</feature>
<feature type="compositionally biased region" description="Basic residues" evidence="4">
    <location>
        <begin position="1292"/>
        <end position="1306"/>
    </location>
</feature>
<sequence>MREDIVKGGRGFLDIFWSLGSPDAKTRLSSCNKLLSHIFSSNNPNKSEQLKYALERLIKGLRSPTLSAREGFGVALAALIQKDETCSTNELLKLFDKHIYSFKAVDQKEGAALNAAKLLVPQILLDAGRFDKLSRNEHERILSQLDPLLKSKACAPRIHLLLPRMLSSVGQNVSIYKDFVETVWNLARAAKEPTGEQILFMLRLQANPKIPTLFPKLRRFDFTEKSVVKRLHSAIKVSNEDIASDILILMAHTPNFNRLWMKTAAPLSKAEAPLSQKMQALKVACRIAPELSPEQLEGVFSRELILFLRKQLSNQVLATHMEACTVVTRLLQSLNSGDHGVVDTNNDCRFTDSTKTTSTAAALFTIFSKRCPLFDGTAAAKAPRILSALLDAGGGAISNEELFSWAQILQKLFLVGSETEMGMKTAAATPVTENPMSVSLPTEKLRLFVLDDLRQVAVCLLSRCSSSDARGPMQTVATELLDFFLMASLSVGPLNPLSVSPECVTAITERVANFAGIQMAKCISLLCRRVSLRAELKAAPNRGSSSHTLEAMSLLLFTMVHLIKTAIRLCGDTSSEVAPLVSRLKTAKRLLRLAEESKPADSSAQWISILHAITVLYLLTLHSSPPSPKETALLTLLDDVSECHKRRLASAGSGEMAMETDEAEAPPPEWSSVLTDAMLTLSVEPWRLLRDTISATFSRLVANSELLVAPLNAEIDSPIFRRCGEKPKNTDAPTDTDKTDTEDAATTPTPLGLILNIMDPLSRGAQSRLLDPTHDEDDDGDEDDDEEDEDGSEDGSEDDECAEHHEASEHREDGDGNGEDASEDEDIHFPMALDKIGTEDKEEEEDWDEGLTDAQMMQQDEALAAAFRAARAPKLEAKSRKETLSLLKLRSFDFLESLILYSRDASLFLPALHAVLHFAVASANRNSRSFGGQPPTAATTTALPKSDLVSAPRIYSSLKELKNRPLEMNEALAASLASAGGEEVLSAFLRRMFNTCKNCASDKHLIECLVLVCEFLEFKKTSANQSALVKATLRDILSEFLTRTRPSRTHRLILVRLLSSSPVYAKVAQEVLLDRMDDLLVQSRANVETTSTTGVFAQTTFLQVATATTAGLAKAQSSTDATHLWVSKLLKGLVKHLFSTSTPCAWTKSQKLSQAVFTAVFECIKADQSALDNLTEQELLTLLSFERTNVQKSVRPLHSRILQLVHSVKGQNSHVDRVVREMSSSKQRLKDERKRERREKRRIRAEQQAARRRAAGGDEGGESSSSPSEKLKDSAPVSAKRQKQQKGQPSKSLKRPKEKRRKMEVK</sequence>
<dbReference type="PANTHER" id="PTHR13213">
    <property type="entry name" value="MYB-BINDING PROTEIN 1A FAMILY MEMBER"/>
    <property type="match status" value="1"/>
</dbReference>
<evidence type="ECO:0000313" key="5">
    <source>
        <dbReference type="EMBL" id="JAP60841.1"/>
    </source>
</evidence>
<feature type="compositionally biased region" description="Acidic residues" evidence="4">
    <location>
        <begin position="815"/>
        <end position="826"/>
    </location>
</feature>
<dbReference type="GO" id="GO:0006355">
    <property type="term" value="P:regulation of DNA-templated transcription"/>
    <property type="evidence" value="ECO:0007669"/>
    <property type="project" value="InterPro"/>
</dbReference>
<feature type="region of interest" description="Disordered" evidence="4">
    <location>
        <begin position="721"/>
        <end position="754"/>
    </location>
</feature>
<accession>A0A0V0J572</accession>
<feature type="compositionally biased region" description="Acidic residues" evidence="4">
    <location>
        <begin position="774"/>
        <end position="801"/>
    </location>
</feature>
<name>A0A0V0J572_SCHSO</name>
<comment type="similarity">
    <text evidence="2">Belongs to the MYBBP1A family.</text>
</comment>
<comment type="subcellular location">
    <subcellularLocation>
        <location evidence="1">Nucleus</location>
    </subcellularLocation>
</comment>
<dbReference type="GO" id="GO:0003677">
    <property type="term" value="F:DNA binding"/>
    <property type="evidence" value="ECO:0007669"/>
    <property type="project" value="InterPro"/>
</dbReference>
<organism evidence="5">
    <name type="scientific">Schistocephalus solidus</name>
    <name type="common">Tapeworm</name>
    <dbReference type="NCBI Taxonomy" id="70667"/>
    <lineage>
        <taxon>Eukaryota</taxon>
        <taxon>Metazoa</taxon>
        <taxon>Spiralia</taxon>
        <taxon>Lophotrochozoa</taxon>
        <taxon>Platyhelminthes</taxon>
        <taxon>Cestoda</taxon>
        <taxon>Eucestoda</taxon>
        <taxon>Diphyllobothriidea</taxon>
        <taxon>Diphyllobothriidae</taxon>
        <taxon>Schistocephalus</taxon>
    </lineage>
</organism>
<evidence type="ECO:0000256" key="1">
    <source>
        <dbReference type="ARBA" id="ARBA00004123"/>
    </source>
</evidence>
<dbReference type="Pfam" id="PF04931">
    <property type="entry name" value="DNA_pol_phi"/>
    <property type="match status" value="2"/>
</dbReference>
<evidence type="ECO:0000256" key="3">
    <source>
        <dbReference type="ARBA" id="ARBA00023242"/>
    </source>
</evidence>
<feature type="region of interest" description="Disordered" evidence="4">
    <location>
        <begin position="767"/>
        <end position="826"/>
    </location>
</feature>
<dbReference type="InterPro" id="IPR007015">
    <property type="entry name" value="DNA_pol_V/MYBBP1A"/>
</dbReference>
<dbReference type="InterPro" id="IPR016024">
    <property type="entry name" value="ARM-type_fold"/>
</dbReference>
<proteinExistence type="inferred from homology"/>
<dbReference type="GO" id="GO:0005730">
    <property type="term" value="C:nucleolus"/>
    <property type="evidence" value="ECO:0007669"/>
    <property type="project" value="InterPro"/>
</dbReference>
<protein>
    <submittedName>
        <fullName evidence="5">Myb-binding protein 1A</fullName>
    </submittedName>
</protein>
<dbReference type="EMBL" id="GEEE01002384">
    <property type="protein sequence ID" value="JAP60841.1"/>
    <property type="molecule type" value="Transcribed_RNA"/>
</dbReference>
<gene>
    <name evidence="5" type="primary">MBB1A</name>
    <name evidence="5" type="ORF">TR165732</name>
</gene>
<dbReference type="PANTHER" id="PTHR13213:SF2">
    <property type="entry name" value="MYB-BINDING PROTEIN 1A"/>
    <property type="match status" value="1"/>
</dbReference>
<evidence type="ECO:0000256" key="2">
    <source>
        <dbReference type="ARBA" id="ARBA00006809"/>
    </source>
</evidence>
<keyword evidence="3" id="KW-0539">Nucleus</keyword>
<feature type="region of interest" description="Disordered" evidence="4">
    <location>
        <begin position="1215"/>
        <end position="1306"/>
    </location>
</feature>
<reference evidence="5" key="1">
    <citation type="submission" date="2016-01" db="EMBL/GenBank/DDBJ databases">
        <title>Reference transcriptome for the parasite Schistocephalus solidus: insights into the molecular evolution of parasitism.</title>
        <authorList>
            <person name="Hebert F.O."/>
            <person name="Grambauer S."/>
            <person name="Barber I."/>
            <person name="Landry C.R."/>
            <person name="Aubin-Horth N."/>
        </authorList>
    </citation>
    <scope>NUCLEOTIDE SEQUENCE</scope>
</reference>
<feature type="compositionally biased region" description="Basic and acidic residues" evidence="4">
    <location>
        <begin position="802"/>
        <end position="814"/>
    </location>
</feature>
<dbReference type="SUPFAM" id="SSF48371">
    <property type="entry name" value="ARM repeat"/>
    <property type="match status" value="1"/>
</dbReference>